<evidence type="ECO:0000256" key="8">
    <source>
        <dbReference type="ARBA" id="ARBA00022825"/>
    </source>
</evidence>
<evidence type="ECO:0000256" key="4">
    <source>
        <dbReference type="ARBA" id="ARBA00022685"/>
    </source>
</evidence>
<dbReference type="InterPro" id="IPR041679">
    <property type="entry name" value="DNA2/NAM7-like_C"/>
</dbReference>
<dbReference type="GO" id="GO:0004386">
    <property type="term" value="F:helicase activity"/>
    <property type="evidence" value="ECO:0007669"/>
    <property type="project" value="InterPro"/>
</dbReference>
<feature type="active site" description="Charge relay system" evidence="15 16">
    <location>
        <position position="2862"/>
    </location>
</feature>
<dbReference type="Gene3D" id="2.60.120.260">
    <property type="entry name" value="Galactose-binding domain-like"/>
    <property type="match status" value="1"/>
</dbReference>
<dbReference type="Pfam" id="PF14580">
    <property type="entry name" value="LRR_9"/>
    <property type="match status" value="1"/>
</dbReference>
<dbReference type="InterPro" id="IPR036852">
    <property type="entry name" value="Peptidase_S8/S53_dom_sf"/>
</dbReference>
<dbReference type="FunFam" id="3.40.50.200:FF:000002">
    <property type="entry name" value="Proprotein convertase subtilisin/kexin type 5"/>
    <property type="match status" value="1"/>
</dbReference>
<keyword evidence="10" id="KW-0325">Glycoprotein</keyword>
<dbReference type="GO" id="GO:0004540">
    <property type="term" value="F:RNA nuclease activity"/>
    <property type="evidence" value="ECO:0007669"/>
    <property type="project" value="InterPro"/>
</dbReference>
<keyword evidence="11" id="KW-0539">Nucleus</keyword>
<dbReference type="SUPFAM" id="SSF49785">
    <property type="entry name" value="Galactose-binding domain-like"/>
    <property type="match status" value="1"/>
</dbReference>
<dbReference type="Gene3D" id="3.40.50.200">
    <property type="entry name" value="Peptidase S8/S53 domain"/>
    <property type="match status" value="1"/>
</dbReference>
<dbReference type="CDD" id="cd04059">
    <property type="entry name" value="Peptidases_S8_Protein_convertases_Kexins_Furin-like"/>
    <property type="match status" value="1"/>
</dbReference>
<dbReference type="SMART" id="SM00261">
    <property type="entry name" value="FU"/>
    <property type="match status" value="4"/>
</dbReference>
<dbReference type="GO" id="GO:0016486">
    <property type="term" value="P:peptide hormone processing"/>
    <property type="evidence" value="ECO:0007669"/>
    <property type="project" value="TreeGrafter"/>
</dbReference>
<dbReference type="CDD" id="cd00064">
    <property type="entry name" value="FU"/>
    <property type="match status" value="3"/>
</dbReference>
<evidence type="ECO:0000256" key="2">
    <source>
        <dbReference type="ARBA" id="ARBA00022614"/>
    </source>
</evidence>
<dbReference type="PROSITE" id="PS00138">
    <property type="entry name" value="SUBTILASE_SER"/>
    <property type="match status" value="1"/>
</dbReference>
<dbReference type="SUPFAM" id="SSF57184">
    <property type="entry name" value="Growth factor receptor domain"/>
    <property type="match status" value="1"/>
</dbReference>
<dbReference type="SUPFAM" id="SSF52540">
    <property type="entry name" value="P-loop containing nucleoside triphosphate hydrolases"/>
    <property type="match status" value="1"/>
</dbReference>
<keyword evidence="5" id="KW-0732">Signal</keyword>
<evidence type="ECO:0000256" key="10">
    <source>
        <dbReference type="ARBA" id="ARBA00023180"/>
    </source>
</evidence>
<comment type="similarity">
    <text evidence="12">Belongs to the U2 small nuclear ribonucleoprotein A family.</text>
</comment>
<evidence type="ECO:0000313" key="21">
    <source>
        <dbReference type="Proteomes" id="UP000290572"/>
    </source>
</evidence>
<evidence type="ECO:0000256" key="16">
    <source>
        <dbReference type="PROSITE-ProRule" id="PRU01240"/>
    </source>
</evidence>
<dbReference type="GO" id="GO:0005615">
    <property type="term" value="C:extracellular space"/>
    <property type="evidence" value="ECO:0007669"/>
    <property type="project" value="TreeGrafter"/>
</dbReference>
<keyword evidence="21" id="KW-1185">Reference proteome</keyword>
<dbReference type="InterPro" id="IPR032778">
    <property type="entry name" value="GF_recep_IV"/>
</dbReference>
<dbReference type="FunFam" id="2.60.120.260:FF:000006">
    <property type="entry name" value="Proprotein convertase subtilisin/kexin type 5"/>
    <property type="match status" value="1"/>
</dbReference>
<evidence type="ECO:0000256" key="12">
    <source>
        <dbReference type="ARBA" id="ARBA00024196"/>
    </source>
</evidence>
<dbReference type="InterPro" id="IPR027417">
    <property type="entry name" value="P-loop_NTPase"/>
</dbReference>
<dbReference type="InterPro" id="IPR002884">
    <property type="entry name" value="P_dom"/>
</dbReference>
<evidence type="ECO:0000256" key="1">
    <source>
        <dbReference type="ARBA" id="ARBA00004123"/>
    </source>
</evidence>
<dbReference type="SMART" id="SM00446">
    <property type="entry name" value="LRRcap"/>
    <property type="match status" value="1"/>
</dbReference>
<dbReference type="PROSITE" id="PS51892">
    <property type="entry name" value="SUBTILASE"/>
    <property type="match status" value="1"/>
</dbReference>
<keyword evidence="7 16" id="KW-0378">Hydrolase</keyword>
<protein>
    <submittedName>
        <fullName evidence="20">Pro convertase subtilisin kexin type 6 isoform X1</fullName>
    </submittedName>
</protein>
<evidence type="ECO:0000256" key="5">
    <source>
        <dbReference type="ARBA" id="ARBA00022729"/>
    </source>
</evidence>
<comment type="caution">
    <text evidence="20">The sequence shown here is derived from an EMBL/GenBank/DDBJ whole genome shotgun (WGS) entry which is preliminary data.</text>
</comment>
<dbReference type="InterPro" id="IPR009030">
    <property type="entry name" value="Growth_fac_rcpt_cys_sf"/>
</dbReference>
<evidence type="ECO:0000259" key="19">
    <source>
        <dbReference type="PROSITE" id="PS51829"/>
    </source>
</evidence>
<feature type="region of interest" description="Disordered" evidence="18">
    <location>
        <begin position="1"/>
        <end position="43"/>
    </location>
</feature>
<dbReference type="GO" id="GO:0030532">
    <property type="term" value="C:small nuclear ribonucleoprotein complex"/>
    <property type="evidence" value="ECO:0007669"/>
    <property type="project" value="UniProtKB-ARBA"/>
</dbReference>
<evidence type="ECO:0000256" key="13">
    <source>
        <dbReference type="ARBA" id="ARBA00056565"/>
    </source>
</evidence>
<comment type="subunit">
    <text evidence="14">Identified in the spliceosome B complex. Identified in the spliceosome C complex. Found in a pre-mRNA splicing complex with SFRS4, SFRS5, SNRNP70, SNRPA1, SRRM1 and SRRM2. Found in a pre-mRNA exonic splicing enhancer (ESE) complex with SNRNP70, SNRPA1, SRRM1 and TRA2B. Contributes to the binding of stem loop IV of U2 snRNA with SNRPB2.</text>
</comment>
<dbReference type="PROSITE" id="PS00137">
    <property type="entry name" value="SUBTILASE_HIS"/>
    <property type="match status" value="1"/>
</dbReference>
<evidence type="ECO:0000256" key="14">
    <source>
        <dbReference type="ARBA" id="ARBA00062740"/>
    </source>
</evidence>
<dbReference type="Pfam" id="PF14843">
    <property type="entry name" value="GF_recep_IV"/>
    <property type="match status" value="1"/>
</dbReference>
<dbReference type="PROSITE" id="PS00136">
    <property type="entry name" value="SUBTILASE_ASP"/>
    <property type="match status" value="1"/>
</dbReference>
<dbReference type="GO" id="GO:0009986">
    <property type="term" value="C:cell surface"/>
    <property type="evidence" value="ECO:0007669"/>
    <property type="project" value="TreeGrafter"/>
</dbReference>
<keyword evidence="8 16" id="KW-0720">Serine protease</keyword>
<dbReference type="Pfam" id="PF00773">
    <property type="entry name" value="RNB"/>
    <property type="match status" value="2"/>
</dbReference>
<dbReference type="Gene3D" id="2.10.220.10">
    <property type="entry name" value="Hormone Receptor, Insulin-like Growth Factor Receptor 1, Chain A, domain 2"/>
    <property type="match status" value="2"/>
</dbReference>
<dbReference type="STRING" id="84645.A0A498P0M2"/>
<evidence type="ECO:0000256" key="18">
    <source>
        <dbReference type="SAM" id="MobiDB-lite"/>
    </source>
</evidence>
<feature type="region of interest" description="Disordered" evidence="18">
    <location>
        <begin position="3574"/>
        <end position="3628"/>
    </location>
</feature>
<dbReference type="EMBL" id="QBIY01005484">
    <property type="protein sequence ID" value="RXN37723.1"/>
    <property type="molecule type" value="Genomic_DNA"/>
</dbReference>
<evidence type="ECO:0000256" key="17">
    <source>
        <dbReference type="RuleBase" id="RU003355"/>
    </source>
</evidence>
<dbReference type="Gene3D" id="3.40.50.300">
    <property type="entry name" value="P-loop containing nucleotide triphosphate hydrolases"/>
    <property type="match status" value="2"/>
</dbReference>
<dbReference type="InterPro" id="IPR012340">
    <property type="entry name" value="NA-bd_OB-fold"/>
</dbReference>
<keyword evidence="6" id="KW-0677">Repeat</keyword>
<evidence type="ECO:0000256" key="11">
    <source>
        <dbReference type="ARBA" id="ARBA00023242"/>
    </source>
</evidence>
<dbReference type="InterPro" id="IPR034182">
    <property type="entry name" value="Kexin/furin"/>
</dbReference>
<dbReference type="InterPro" id="IPR001900">
    <property type="entry name" value="RNase_II/R"/>
</dbReference>
<keyword evidence="2" id="KW-0433">Leucine-rich repeat</keyword>
<dbReference type="InterPro" id="IPR006212">
    <property type="entry name" value="Furin_repeat"/>
</dbReference>
<dbReference type="PANTHER" id="PTHR42884:SF8">
    <property type="entry name" value="PROPROTEIN CONVERTASE SUBTILISIN_KEXIN TYPE 6"/>
    <property type="match status" value="1"/>
</dbReference>
<evidence type="ECO:0000256" key="9">
    <source>
        <dbReference type="ARBA" id="ARBA00023145"/>
    </source>
</evidence>
<dbReference type="InterPro" id="IPR047187">
    <property type="entry name" value="SF1_C_Upf1"/>
</dbReference>
<dbReference type="SUPFAM" id="SSF54897">
    <property type="entry name" value="Protease propeptides/inhibitors"/>
    <property type="match status" value="1"/>
</dbReference>
<dbReference type="GO" id="GO:0004252">
    <property type="term" value="F:serine-type endopeptidase activity"/>
    <property type="evidence" value="ECO:0007669"/>
    <property type="project" value="UniProtKB-UniRule"/>
</dbReference>
<dbReference type="InterPro" id="IPR023827">
    <property type="entry name" value="Peptidase_S8_Asp-AS"/>
</dbReference>
<gene>
    <name evidence="20" type="ORF">ROHU_001792</name>
</gene>
<dbReference type="Pfam" id="PF01483">
    <property type="entry name" value="P_proprotein"/>
    <property type="match status" value="1"/>
</dbReference>
<dbReference type="FunFam" id="3.80.10.10:FF:000026">
    <property type="entry name" value="U2 small nuclear ribonucleoprotein A"/>
    <property type="match status" value="1"/>
</dbReference>
<comment type="similarity">
    <text evidence="16 17">Belongs to the peptidase S8 family.</text>
</comment>
<reference evidence="20 21" key="1">
    <citation type="submission" date="2018-03" db="EMBL/GenBank/DDBJ databases">
        <title>Draft genome sequence of Rohu Carp (Labeo rohita).</title>
        <authorList>
            <person name="Das P."/>
            <person name="Kushwaha B."/>
            <person name="Joshi C.G."/>
            <person name="Kumar D."/>
            <person name="Nagpure N.S."/>
            <person name="Sahoo L."/>
            <person name="Das S.P."/>
            <person name="Bit A."/>
            <person name="Patnaik S."/>
            <person name="Meher P.K."/>
            <person name="Jayasankar P."/>
            <person name="Koringa P.G."/>
            <person name="Patel N.V."/>
            <person name="Hinsu A.T."/>
            <person name="Kumar R."/>
            <person name="Pandey M."/>
            <person name="Agarwal S."/>
            <person name="Srivastava S."/>
            <person name="Singh M."/>
            <person name="Iquebal M.A."/>
            <person name="Jaiswal S."/>
            <person name="Angadi U.B."/>
            <person name="Kumar N."/>
            <person name="Raza M."/>
            <person name="Shah T.M."/>
            <person name="Rai A."/>
            <person name="Jena J.K."/>
        </authorList>
    </citation>
    <scope>NUCLEOTIDE SEQUENCE [LARGE SCALE GENOMIC DNA]</scope>
    <source>
        <strain evidence="20">DASCIFA01</strain>
        <tissue evidence="20">Testis</tissue>
    </source>
</reference>
<dbReference type="Pfam" id="PF00082">
    <property type="entry name" value="Peptidase_S8"/>
    <property type="match status" value="1"/>
</dbReference>
<proteinExistence type="inferred from homology"/>
<dbReference type="CDD" id="cd18808">
    <property type="entry name" value="SF1_C_Upf1"/>
    <property type="match status" value="1"/>
</dbReference>
<dbReference type="InterPro" id="IPR015500">
    <property type="entry name" value="Peptidase_S8_subtilisin-rel"/>
</dbReference>
<dbReference type="InterPro" id="IPR008979">
    <property type="entry name" value="Galactose-bd-like_sf"/>
</dbReference>
<feature type="active site" description="Charge relay system" evidence="15 16">
    <location>
        <position position="2667"/>
    </location>
</feature>
<dbReference type="PANTHER" id="PTHR42884">
    <property type="entry name" value="PROPROTEIN CONVERTASE SUBTILISIN/KEXIN-RELATED"/>
    <property type="match status" value="1"/>
</dbReference>
<dbReference type="GO" id="GO:0016020">
    <property type="term" value="C:membrane"/>
    <property type="evidence" value="ECO:0007669"/>
    <property type="project" value="TreeGrafter"/>
</dbReference>
<evidence type="ECO:0000256" key="3">
    <source>
        <dbReference type="ARBA" id="ARBA00022670"/>
    </source>
</evidence>
<feature type="region of interest" description="Disordered" evidence="18">
    <location>
        <begin position="1060"/>
        <end position="1100"/>
    </location>
</feature>
<dbReference type="InterPro" id="IPR032675">
    <property type="entry name" value="LRR_dom_sf"/>
</dbReference>
<feature type="active site" description="Charge relay system" evidence="15 16">
    <location>
        <position position="2708"/>
    </location>
</feature>
<dbReference type="InterPro" id="IPR022398">
    <property type="entry name" value="Peptidase_S8_His-AS"/>
</dbReference>
<dbReference type="InterPro" id="IPR000209">
    <property type="entry name" value="Peptidase_S8/S53_dom"/>
</dbReference>
<dbReference type="InterPro" id="IPR056787">
    <property type="entry name" value="OB_HELZ2"/>
</dbReference>
<dbReference type="InterPro" id="IPR041677">
    <property type="entry name" value="DNA2/NAM7_AAA_11"/>
</dbReference>
<organism evidence="20 21">
    <name type="scientific">Labeo rohita</name>
    <name type="common">Indian major carp</name>
    <name type="synonym">Cyprinus rohita</name>
    <dbReference type="NCBI Taxonomy" id="84645"/>
    <lineage>
        <taxon>Eukaryota</taxon>
        <taxon>Metazoa</taxon>
        <taxon>Chordata</taxon>
        <taxon>Craniata</taxon>
        <taxon>Vertebrata</taxon>
        <taxon>Euteleostomi</taxon>
        <taxon>Actinopterygii</taxon>
        <taxon>Neopterygii</taxon>
        <taxon>Teleostei</taxon>
        <taxon>Ostariophysi</taxon>
        <taxon>Cypriniformes</taxon>
        <taxon>Cyprinidae</taxon>
        <taxon>Labeoninae</taxon>
        <taxon>Labeonini</taxon>
        <taxon>Labeo</taxon>
    </lineage>
</organism>
<keyword evidence="9" id="KW-0865">Zymogen</keyword>
<evidence type="ECO:0000256" key="7">
    <source>
        <dbReference type="ARBA" id="ARBA00022801"/>
    </source>
</evidence>
<dbReference type="SUPFAM" id="SSF52743">
    <property type="entry name" value="Subtilisin-like"/>
    <property type="match status" value="1"/>
</dbReference>
<dbReference type="SUPFAM" id="SSF52058">
    <property type="entry name" value="L domain-like"/>
    <property type="match status" value="1"/>
</dbReference>
<dbReference type="InterPro" id="IPR023828">
    <property type="entry name" value="Peptidase_S8_Ser-AS"/>
</dbReference>
<comment type="function">
    <text evidence="13">Involved in pre-mRNA splicing as component of the spliceosome. Associated with sn-RNP U2, where it contributes to the binding of stem loop IV of U2 snRNA.</text>
</comment>
<evidence type="ECO:0000256" key="15">
    <source>
        <dbReference type="PIRSR" id="PIRSR615500-1"/>
    </source>
</evidence>
<dbReference type="PRINTS" id="PR00723">
    <property type="entry name" value="SUBTILISIN"/>
</dbReference>
<dbReference type="PROSITE" id="PS51450">
    <property type="entry name" value="LRR"/>
    <property type="match status" value="1"/>
</dbReference>
<dbReference type="Pfam" id="PF13087">
    <property type="entry name" value="AAA_12"/>
    <property type="match status" value="1"/>
</dbReference>
<dbReference type="Pfam" id="PF25049">
    <property type="entry name" value="OB_HELZ2"/>
    <property type="match status" value="2"/>
</dbReference>
<sequence length="3628" mass="413944">MVTLVSEEGDSDSSSSSSADNNHSKTVCKPLTESPSLQSDSEFDQELSKEDIKELLNTNPADFKHCKLVMEGHDQAYARPLDDPTLLIKISGRENVGRSFPGDEVCVEIINGEQCPQESEVLTGRVVGLINRDEHSLTFICKMVEDSPKLVAPINKHMTRIRTVQTKPDKDIVELRQFKSGRWVKKEFVKIAENKMLVVKVIKWENGQTYPLGVVTKVISECDALDEMLDIEFGCKDTPPPLKLQDPEGNKALKEEDLYDFITFTIDPPKAEDLDGAISVREINCDRYQIGIHITDVASYISKDSEQDKFARLRGKTIYTPEKGDMTFMFSRDLSKDHLSLLPGKIRKAISLLVDVDKKTSNIVKTDFTETLIRSHRRMSYEEADQIIQKYCSDDIEPLRFSCVCDCLAVAYRFSEVHRKFRLEGGWPFGRQARQSCSHAMVEELMNLYNSAAAEKLISTDVTRDLTPLRCHREPDPEQLIQFKEKYVELIPMSPYFSNICEVDTDSEEQVWPNPQYENMEHNGTSFNIFTPIFQKMEEFAQSKDYYSLMQLIFSDEIHPTLIPMVWEFCDIQKKAVILRSCSSADSRLGHYDLRLNAYTWASSPMRRYLDLILQRLLHTMLSKEILRQPDYTQVEINGFCQSGMDAEEKHDALVLKLSKVQFEHKDVVKLAVVDQIIPQGNEFTILFPLHSKLDVITIMYKHLKVVDQPSYNMEKNSMTLRWKRRVYSFRESFNNLCPFKPMKNVTPVSRDLWKGLVSAVKQRDWVKIEQCLRDMKKEENEEKERNTSEDCSTEQRHYTELTMELKLGTVVQVQLGTELKDGFPVPVVQLLSVNQCFEICLEHTRNPIDCFSKTVCNASKPESYEEYQKIWSQLCHIDTAYNALEENNSVILEGVHITWSGDETNLQGFFRLTKTQKKQWCLEFDISNCFLCIRLRDQKRKKVENDAEHLDGSKILDLQGLLPFTWVAHAVTTKPKKQKNGDNQNKIVFQITKRSMDYIPPKFFDQGTNFTIEVIPQKNPYLLREHVIENLKQANDLVKNVTTNQQLNASADPNMVTLVSEEGDSDSSSSSSADNNHSKTVCKPLTESPSLQSDSEFDQELSKEDIKELLNTNPADFKHCKLVMEEYDQAYARPLDDPTLLIKISGRENVGRSFPGDEVCVEIINREQCPQESEVLTGRVVGLINRDEHSLTFICKMVEDSPKLVAPINKHMTRIRTVQTKPDKDIVELRQFKSGRWVKKEFVKIAENKMLVVKIIKWENGKTYPLGVVTKVISECDALDEMLGIEFGCKDPPPPLKLQDPEGNKALKEEVLYDFITFTIDPPKAEDLDDAISVREINCDLYQIGIHITDVASCISKNSEQDKFARLHGKTIYTPEKGDMTFMFSRNLSKDHLSLLPGKIRKAISLLVDVDKKTSNIVKTDFTETLIRSHRRMSYEEADQIIQKYCSDDTEPLRFSCVCACLAVAYRFSEVHRKFRLEGGWPFGRQARQSRSHTMVEELMNLYNSAAAEKLISTDVTRDLTPLRCHREPDPEQLTQFKEKYVELIPMSPNFSNIYQVCSNPEYDNMKHNSTSFNIFTSIFQKMEEFAQSKDYYSLMQLIFSDEIHPTLIPMVQEFCDIQKKAVILRSCSSADSRLGHYDLRLNAYTWASSPMRRYLDLILQRLLHTMLSKEILRQPDYTQVEINGFCQSGMDAEEKHDALVLKLSKFQSEHKDVVKLAVVNLLTPQGHEFTISFPLHSKLDVITIMYKHLKVVDQPSYSLEKNSMTLRWKRRVYSFRESFNNSYPFKPMKNVTPVSRDLWKGLVSAVQQRDWVKIEQCLRDMKKGENEEKERNTSEDCSTEQRHYKELTMELKLGTVVQVQLGTELKDGFPVPVVQLLSVNQCFEICLEHTRNPIDCFSKTVCNASKPFYESFEEYKKIWSQLCQIDTAYNALEENNSVILEGVHITWSGDETNLQGFFHLTKTQKKQWCLEFDISNCFLCIRLRDQKPKKVENDAEHLDGSEILDLQGSLPFTWVAHAVTNKPKEQKNRDNQKIKFKVTKTSMHFIPPRVSDQQMNFTIEVIPKKIPYLLREHVIENLKRANNLVKNVATRQHLKKLNANSYRNIVLDNVDESLNLPVLNESQQKAVEEAVKKAFTVIQGPPGTGKTVVGIHIVYQFFMKNQDFLTSYEMSKSSKSIPDAKRPKKPAILYCGPSNKSVDIVAELYKEVRNILQVCYTIYNTIYLLYCDDDKTPFPREWDITLMYLVREPENTLSEQIKNFEKHNLLEDEIDTYRETLKKAHKEEIQKYDVVLCTCSTALKPEILAVMDFHQIIIDECAMATEPEAFIPLVSYNPRQIVLLGDHQQIRPIVQCALVRKMGMQQSLFERYMDLAVMLDTQYRMHEEICRFPSKEFYKNKLKTGAERGPCYLLKKNGKPTAILFGHMQGKEDSLVVSTKEGNENSVANIKEAKQAVRVANLLIKQAGVEPEHIAILTPYNAQVSEIKKIIEKNKDLANVSVCTIMKSQGSEWPYVIVSTVRSCSISEIESDRPSKAWLGKRLGFITDPNQIGGLEHHYHFHHSRVVRRSTFATRGAHSFIHMDPKVDWAQQQVVKTRVKRHVRSDPSYIHFNDPKWSNMWFTWPFVLKYFLTDRHCSDKNSRCRSEMNILAAWQRGYTGRNVVVTILDDGIERNHPDLAQNYDQLASYDVNGNDYDPTPRYDSSNENKHGTRCAGEVAAVANNSHCIVGIAYNARIGGVRMLDGDVTDVVEAKSLGIRPDYIDIYSASWGPDDDGKTVDGPGPLAKQAFELGIKKGRKGLGSIFVWASGNGGRQGDHCSCDGYTNSIYTISVSSSTENGNKPWYLEVTTDLRQRCTDGHTGTSVSAPMVAGVIALALEANPLITWRDVQHLLVKTSRQAHLKASDWKTNAAGHKVSHLYGFGLVDAEAMVVEAKKWRNVPPQHTCSKTSDRRTRYIRADQKLNASISSSGCSDQPDQQVLFLEHVVVRVLIVHPRRGDLEISLISPSGTRSQLLAQRLFDNSNEGFRNWEFMTVHCWGERAEGTWTLEISDSPSQLRNPEVLGKLKEWTLILHGTAEHPYQSQGSQHSRSRMLEIPTAGKELKNPDSVPGAPEHEEEEEEEYNGPCHPECGDQGCDGPDADHCLNCIHFSLGSLKTGRTCVSYCPLGYFEDGEARRCRRCHRGCEKCVGRGSNKCQSCRRGLYFYSKESACVETCPAGHFNDDGQRRCQKCHENCWKCLRDADRCTACKDGFRSRTGGVHSVCAGLLTAGVAVRPNLRPRILQRRGCGIRTEDVPQKCENTHIRTYTVRCEEHCLSCQGPGTSCTQCKDGYSLVSRTCIVNATCNNAAEMVKLTAELIEQAAQYTNPVRDRELDLRGYKIPVLENLGATLDQFDTIDLSDNEVRKLDGFPLLKRLKTLLLNNNRICRIGENLEQSLPNLKELILTSNNIQELGDLDPLATVKSLTLLRNPVTNKKHYRLYVINKIPQIRVLDFQKVKLKERQEAEKMFKGKRGAQLAKDIAKRTKTFTPGAALQTEKKTGPSAADVEAIKNAIANATSLAEVERLKGLLQSGQIPGRELRSGASNMVEEEEEIQEEMQESVPMYEDMQGAEGENGGDDDMQEDVHMNGS</sequence>
<feature type="domain" description="P/Homo B" evidence="19">
    <location>
        <begin position="2937"/>
        <end position="3077"/>
    </location>
</feature>
<dbReference type="InterPro" id="IPR001611">
    <property type="entry name" value="Leu-rich_rpt"/>
</dbReference>
<dbReference type="InterPro" id="IPR003603">
    <property type="entry name" value="U2A'_phosphoprotein32A_C"/>
</dbReference>
<dbReference type="Proteomes" id="UP000290572">
    <property type="component" value="Unassembled WGS sequence"/>
</dbReference>
<dbReference type="SMART" id="SM00365">
    <property type="entry name" value="LRR_SD22"/>
    <property type="match status" value="3"/>
</dbReference>
<dbReference type="PROSITE" id="PS51829">
    <property type="entry name" value="P_HOMO_B"/>
    <property type="match status" value="1"/>
</dbReference>
<evidence type="ECO:0000256" key="6">
    <source>
        <dbReference type="ARBA" id="ARBA00022737"/>
    </source>
</evidence>
<dbReference type="Pfam" id="PF13086">
    <property type="entry name" value="AAA_11"/>
    <property type="match status" value="2"/>
</dbReference>
<accession>A0A498P0M2</accession>
<keyword evidence="4" id="KW-0165">Cleavage on pair of basic residues</keyword>
<keyword evidence="3 16" id="KW-0645">Protease</keyword>
<dbReference type="SUPFAM" id="SSF50249">
    <property type="entry name" value="Nucleic acid-binding proteins"/>
    <property type="match status" value="4"/>
</dbReference>
<feature type="compositionally biased region" description="Acidic residues" evidence="18">
    <location>
        <begin position="3586"/>
        <end position="3597"/>
    </location>
</feature>
<dbReference type="Gene3D" id="3.80.10.10">
    <property type="entry name" value="Ribonuclease Inhibitor"/>
    <property type="match status" value="1"/>
</dbReference>
<comment type="subcellular location">
    <subcellularLocation>
        <location evidence="1">Nucleus</location>
    </subcellularLocation>
</comment>
<name>A0A498P0M2_LABRO</name>
<dbReference type="SMART" id="SM00955">
    <property type="entry name" value="RNB"/>
    <property type="match status" value="2"/>
</dbReference>
<feature type="region of interest" description="Disordered" evidence="18">
    <location>
        <begin position="3096"/>
        <end position="3123"/>
    </location>
</feature>
<dbReference type="GO" id="GO:0003723">
    <property type="term" value="F:RNA binding"/>
    <property type="evidence" value="ECO:0007669"/>
    <property type="project" value="InterPro"/>
</dbReference>
<evidence type="ECO:0000313" key="20">
    <source>
        <dbReference type="EMBL" id="RXN37723.1"/>
    </source>
</evidence>